<sequence>MWCRARLIAQAYSPTTFDFRLRGSDPKVTALAWRGSGAATTAIYHHIININTLRTIVQNPQYKQLVDLYLDNNSIPSVKELEGSEWFSKFRVLSLRGNMLRQIPVYAFDKAFQSNHNIVGVYLGNNPWRCDCHYTPRFQNLLLKYKRIIRDLPDIKCSRSDQETSMVQISTMLLSTVCKSGPVMPISTINIVNITLASLILIILGRFLYDWHSFKTTGKLPWLSSILP</sequence>
<organism evidence="2 3">
    <name type="scientific">Eumeta variegata</name>
    <name type="common">Bagworm moth</name>
    <name type="synonym">Eumeta japonica</name>
    <dbReference type="NCBI Taxonomy" id="151549"/>
    <lineage>
        <taxon>Eukaryota</taxon>
        <taxon>Metazoa</taxon>
        <taxon>Ecdysozoa</taxon>
        <taxon>Arthropoda</taxon>
        <taxon>Hexapoda</taxon>
        <taxon>Insecta</taxon>
        <taxon>Pterygota</taxon>
        <taxon>Neoptera</taxon>
        <taxon>Endopterygota</taxon>
        <taxon>Lepidoptera</taxon>
        <taxon>Glossata</taxon>
        <taxon>Ditrysia</taxon>
        <taxon>Tineoidea</taxon>
        <taxon>Psychidae</taxon>
        <taxon>Oiketicinae</taxon>
        <taxon>Eumeta</taxon>
    </lineage>
</organism>
<dbReference type="InterPro" id="IPR001611">
    <property type="entry name" value="Leu-rich_rpt"/>
</dbReference>
<proteinExistence type="predicted"/>
<name>A0A4C1WB48_EUMVA</name>
<dbReference type="EMBL" id="BGZK01000508">
    <property type="protein sequence ID" value="GBP47719.1"/>
    <property type="molecule type" value="Genomic_DNA"/>
</dbReference>
<dbReference type="STRING" id="151549.A0A4C1WB48"/>
<comment type="caution">
    <text evidence="2">The sequence shown here is derived from an EMBL/GenBank/DDBJ whole genome shotgun (WGS) entry which is preliminary data.</text>
</comment>
<keyword evidence="3" id="KW-1185">Reference proteome</keyword>
<keyword evidence="1" id="KW-0472">Membrane</keyword>
<evidence type="ECO:0000256" key="1">
    <source>
        <dbReference type="SAM" id="Phobius"/>
    </source>
</evidence>
<evidence type="ECO:0000313" key="3">
    <source>
        <dbReference type="Proteomes" id="UP000299102"/>
    </source>
</evidence>
<accession>A0A4C1WB48</accession>
<reference evidence="2 3" key="1">
    <citation type="journal article" date="2019" name="Commun. Biol.">
        <title>The bagworm genome reveals a unique fibroin gene that provides high tensile strength.</title>
        <authorList>
            <person name="Kono N."/>
            <person name="Nakamura H."/>
            <person name="Ohtoshi R."/>
            <person name="Tomita M."/>
            <person name="Numata K."/>
            <person name="Arakawa K."/>
        </authorList>
    </citation>
    <scope>NUCLEOTIDE SEQUENCE [LARGE SCALE GENOMIC DNA]</scope>
</reference>
<evidence type="ECO:0000313" key="2">
    <source>
        <dbReference type="EMBL" id="GBP47719.1"/>
    </source>
</evidence>
<keyword evidence="1" id="KW-0812">Transmembrane</keyword>
<dbReference type="Proteomes" id="UP000299102">
    <property type="component" value="Unassembled WGS sequence"/>
</dbReference>
<dbReference type="InterPro" id="IPR032675">
    <property type="entry name" value="LRR_dom_sf"/>
</dbReference>
<dbReference type="AlphaFoldDB" id="A0A4C1WB48"/>
<dbReference type="OrthoDB" id="6343311at2759"/>
<dbReference type="SUPFAM" id="SSF52058">
    <property type="entry name" value="L domain-like"/>
    <property type="match status" value="1"/>
</dbReference>
<keyword evidence="1" id="KW-1133">Transmembrane helix</keyword>
<protein>
    <submittedName>
        <fullName evidence="2">Protein singed wings 2</fullName>
    </submittedName>
</protein>
<dbReference type="Gene3D" id="3.80.10.10">
    <property type="entry name" value="Ribonuclease Inhibitor"/>
    <property type="match status" value="1"/>
</dbReference>
<feature type="transmembrane region" description="Helical" evidence="1">
    <location>
        <begin position="188"/>
        <end position="209"/>
    </location>
</feature>
<dbReference type="PROSITE" id="PS51450">
    <property type="entry name" value="LRR"/>
    <property type="match status" value="1"/>
</dbReference>
<gene>
    <name evidence="2" type="primary">swi2</name>
    <name evidence="2" type="ORF">EVAR_14250_1</name>
</gene>